<dbReference type="InterPro" id="IPR011765">
    <property type="entry name" value="Pept_M16_N"/>
</dbReference>
<evidence type="ECO:0000256" key="1">
    <source>
        <dbReference type="ARBA" id="ARBA00007261"/>
    </source>
</evidence>
<dbReference type="PANTHER" id="PTHR11851">
    <property type="entry name" value="METALLOPROTEASE"/>
    <property type="match status" value="1"/>
</dbReference>
<accession>A0A1G7C5P8</accession>
<dbReference type="Gene3D" id="3.30.830.10">
    <property type="entry name" value="Metalloenzyme, LuxS/M16 peptidase-like"/>
    <property type="match status" value="2"/>
</dbReference>
<feature type="domain" description="Peptidase M16 N-terminal" evidence="2">
    <location>
        <begin position="12"/>
        <end position="158"/>
    </location>
</feature>
<dbReference type="Proteomes" id="UP000243205">
    <property type="component" value="Unassembled WGS sequence"/>
</dbReference>
<dbReference type="InterPro" id="IPR011249">
    <property type="entry name" value="Metalloenz_LuxS/M16"/>
</dbReference>
<dbReference type="GO" id="GO:0046872">
    <property type="term" value="F:metal ion binding"/>
    <property type="evidence" value="ECO:0007669"/>
    <property type="project" value="InterPro"/>
</dbReference>
<dbReference type="RefSeq" id="WP_092078395.1">
    <property type="nucleotide sequence ID" value="NZ_FNAQ01000008.1"/>
</dbReference>
<evidence type="ECO:0000313" key="4">
    <source>
        <dbReference type="EMBL" id="SDE33755.1"/>
    </source>
</evidence>
<reference evidence="5" key="1">
    <citation type="submission" date="2016-10" db="EMBL/GenBank/DDBJ databases">
        <authorList>
            <person name="Varghese N."/>
            <person name="Submissions S."/>
        </authorList>
    </citation>
    <scope>NUCLEOTIDE SEQUENCE [LARGE SCALE GENOMIC DNA]</scope>
    <source>
        <strain evidence="5">DSM 8987</strain>
    </source>
</reference>
<dbReference type="SUPFAM" id="SSF63411">
    <property type="entry name" value="LuxS/MPP-like metallohydrolase"/>
    <property type="match status" value="2"/>
</dbReference>
<protein>
    <submittedName>
        <fullName evidence="4">Predicted Zn-dependent peptidase</fullName>
    </submittedName>
</protein>
<dbReference type="PANTHER" id="PTHR11851:SF49">
    <property type="entry name" value="MITOCHONDRIAL-PROCESSING PEPTIDASE SUBUNIT ALPHA"/>
    <property type="match status" value="1"/>
</dbReference>
<organism evidence="4 5">
    <name type="scientific">Desulfuromonas thiophila</name>
    <dbReference type="NCBI Taxonomy" id="57664"/>
    <lineage>
        <taxon>Bacteria</taxon>
        <taxon>Pseudomonadati</taxon>
        <taxon>Thermodesulfobacteriota</taxon>
        <taxon>Desulfuromonadia</taxon>
        <taxon>Desulfuromonadales</taxon>
        <taxon>Desulfuromonadaceae</taxon>
        <taxon>Desulfuromonas</taxon>
    </lineage>
</organism>
<feature type="domain" description="Peptidase M16 C-terminal" evidence="3">
    <location>
        <begin position="177"/>
        <end position="338"/>
    </location>
</feature>
<proteinExistence type="inferred from homology"/>
<evidence type="ECO:0000259" key="3">
    <source>
        <dbReference type="Pfam" id="PF05193"/>
    </source>
</evidence>
<dbReference type="EMBL" id="FNAQ01000008">
    <property type="protein sequence ID" value="SDE33755.1"/>
    <property type="molecule type" value="Genomic_DNA"/>
</dbReference>
<gene>
    <name evidence="4" type="ORF">SAMN05661003_10854</name>
</gene>
<dbReference type="AlphaFoldDB" id="A0A1G7C5P8"/>
<sequence>MVEKTVLSNGIRIVTQQIPQAHSVSIGLLIARGSRHEAPEQMGLCHLTEHLLFKGNARRSALQLAKQVDALGGPLNGYTGREYSCLHLRFLPEKLVAALDLLLDLLLEGHFTVEQFASEQSVVLQELRQLQADTTEYLHDLCAQNCWQGHALGQPVMGNAASVSRLGFHQVRDFLPHYRAGCQVVSLAGPICHERVVALLRDGLAALPAAATLPQTQPPALQASCQLAPGANSSTSFCLAFPALPQRHPQRFANMLLNAVLGAGMSSRLFQRLREREGWAYNVYSYLNCYADAGALVIHGETAPQHGATALAGVAEEIDQLCRQGIAPDELQVASDQLIGRLRMAQDSCHSRMERLTASEFYHGRFIAPFEVAECLRAVTIDQLQALARFLFDPAQAVLCLGGEVDAVWQRVQDIPLLSQCRQVG</sequence>
<evidence type="ECO:0000313" key="5">
    <source>
        <dbReference type="Proteomes" id="UP000243205"/>
    </source>
</evidence>
<evidence type="ECO:0000259" key="2">
    <source>
        <dbReference type="Pfam" id="PF00675"/>
    </source>
</evidence>
<dbReference type="InterPro" id="IPR007863">
    <property type="entry name" value="Peptidase_M16_C"/>
</dbReference>
<name>A0A1G7C5P8_9BACT</name>
<dbReference type="Pfam" id="PF05193">
    <property type="entry name" value="Peptidase_M16_C"/>
    <property type="match status" value="1"/>
</dbReference>
<dbReference type="InterPro" id="IPR050361">
    <property type="entry name" value="MPP/UQCRC_Complex"/>
</dbReference>
<dbReference type="STRING" id="57664.SAMN05661003_10854"/>
<dbReference type="Pfam" id="PF00675">
    <property type="entry name" value="Peptidase_M16"/>
    <property type="match status" value="1"/>
</dbReference>
<comment type="similarity">
    <text evidence="1">Belongs to the peptidase M16 family.</text>
</comment>
<keyword evidence="5" id="KW-1185">Reference proteome</keyword>
<dbReference type="OrthoDB" id="9811314at2"/>